<gene>
    <name evidence="2" type="ORF">L9F63_004183</name>
</gene>
<feature type="compositionally biased region" description="Polar residues" evidence="1">
    <location>
        <begin position="59"/>
        <end position="68"/>
    </location>
</feature>
<feature type="compositionally biased region" description="Polar residues" evidence="1">
    <location>
        <begin position="1"/>
        <end position="20"/>
    </location>
</feature>
<feature type="compositionally biased region" description="Basic and acidic residues" evidence="1">
    <location>
        <begin position="21"/>
        <end position="30"/>
    </location>
</feature>
<proteinExistence type="predicted"/>
<dbReference type="EMBL" id="JASPKZ010008358">
    <property type="protein sequence ID" value="KAJ9580166.1"/>
    <property type="molecule type" value="Genomic_DNA"/>
</dbReference>
<feature type="non-terminal residue" evidence="2">
    <location>
        <position position="1"/>
    </location>
</feature>
<organism evidence="2 3">
    <name type="scientific">Diploptera punctata</name>
    <name type="common">Pacific beetle cockroach</name>
    <dbReference type="NCBI Taxonomy" id="6984"/>
    <lineage>
        <taxon>Eukaryota</taxon>
        <taxon>Metazoa</taxon>
        <taxon>Ecdysozoa</taxon>
        <taxon>Arthropoda</taxon>
        <taxon>Hexapoda</taxon>
        <taxon>Insecta</taxon>
        <taxon>Pterygota</taxon>
        <taxon>Neoptera</taxon>
        <taxon>Polyneoptera</taxon>
        <taxon>Dictyoptera</taxon>
        <taxon>Blattodea</taxon>
        <taxon>Blaberoidea</taxon>
        <taxon>Blaberidae</taxon>
        <taxon>Diplopterinae</taxon>
        <taxon>Diploptera</taxon>
    </lineage>
</organism>
<protein>
    <submittedName>
        <fullName evidence="2">Uncharacterized protein</fullName>
    </submittedName>
</protein>
<dbReference type="Proteomes" id="UP001233999">
    <property type="component" value="Unassembled WGS sequence"/>
</dbReference>
<comment type="caution">
    <text evidence="2">The sequence shown here is derived from an EMBL/GenBank/DDBJ whole genome shotgun (WGS) entry which is preliminary data.</text>
</comment>
<keyword evidence="3" id="KW-1185">Reference proteome</keyword>
<evidence type="ECO:0000313" key="2">
    <source>
        <dbReference type="EMBL" id="KAJ9580166.1"/>
    </source>
</evidence>
<dbReference type="AlphaFoldDB" id="A0AAD8E7X3"/>
<feature type="region of interest" description="Disordered" evidence="1">
    <location>
        <begin position="1"/>
        <end position="68"/>
    </location>
</feature>
<reference evidence="2" key="1">
    <citation type="journal article" date="2023" name="IScience">
        <title>Live-bearing cockroach genome reveals convergent evolutionary mechanisms linked to viviparity in insects and beyond.</title>
        <authorList>
            <person name="Fouks B."/>
            <person name="Harrison M.C."/>
            <person name="Mikhailova A.A."/>
            <person name="Marchal E."/>
            <person name="English S."/>
            <person name="Carruthers M."/>
            <person name="Jennings E.C."/>
            <person name="Chiamaka E.L."/>
            <person name="Frigard R.A."/>
            <person name="Pippel M."/>
            <person name="Attardo G.M."/>
            <person name="Benoit J.B."/>
            <person name="Bornberg-Bauer E."/>
            <person name="Tobe S.S."/>
        </authorList>
    </citation>
    <scope>NUCLEOTIDE SEQUENCE</scope>
    <source>
        <strain evidence="2">Stay&amp;Tobe</strain>
    </source>
</reference>
<feature type="non-terminal residue" evidence="2">
    <location>
        <position position="68"/>
    </location>
</feature>
<evidence type="ECO:0000256" key="1">
    <source>
        <dbReference type="SAM" id="MobiDB-lite"/>
    </source>
</evidence>
<sequence length="68" mass="7606">MVLDPKSSSHSDYGSIQSHSEATRHVHHALDIPGVPHQSCSDETGLHRDSESVRLAHDMTQSDLYQRQ</sequence>
<reference evidence="2" key="2">
    <citation type="submission" date="2023-05" db="EMBL/GenBank/DDBJ databases">
        <authorList>
            <person name="Fouks B."/>
        </authorList>
    </citation>
    <scope>NUCLEOTIDE SEQUENCE</scope>
    <source>
        <strain evidence="2">Stay&amp;Tobe</strain>
        <tissue evidence="2">Testes</tissue>
    </source>
</reference>
<accession>A0AAD8E7X3</accession>
<evidence type="ECO:0000313" key="3">
    <source>
        <dbReference type="Proteomes" id="UP001233999"/>
    </source>
</evidence>
<name>A0AAD8E7X3_DIPPU</name>
<feature type="compositionally biased region" description="Basic and acidic residues" evidence="1">
    <location>
        <begin position="44"/>
        <end position="57"/>
    </location>
</feature>